<organism evidence="2 3">
    <name type="scientific">Psophocarpus tetragonolobus</name>
    <name type="common">Winged bean</name>
    <name type="synonym">Dolichos tetragonolobus</name>
    <dbReference type="NCBI Taxonomy" id="3891"/>
    <lineage>
        <taxon>Eukaryota</taxon>
        <taxon>Viridiplantae</taxon>
        <taxon>Streptophyta</taxon>
        <taxon>Embryophyta</taxon>
        <taxon>Tracheophyta</taxon>
        <taxon>Spermatophyta</taxon>
        <taxon>Magnoliopsida</taxon>
        <taxon>eudicotyledons</taxon>
        <taxon>Gunneridae</taxon>
        <taxon>Pentapetalae</taxon>
        <taxon>rosids</taxon>
        <taxon>fabids</taxon>
        <taxon>Fabales</taxon>
        <taxon>Fabaceae</taxon>
        <taxon>Papilionoideae</taxon>
        <taxon>50 kb inversion clade</taxon>
        <taxon>NPAAA clade</taxon>
        <taxon>indigoferoid/millettioid clade</taxon>
        <taxon>Phaseoleae</taxon>
        <taxon>Psophocarpus</taxon>
    </lineage>
</organism>
<keyword evidence="1" id="KW-1133">Transmembrane helix</keyword>
<name>A0AAN9NZ50_PSOTE</name>
<reference evidence="2 3" key="1">
    <citation type="submission" date="2024-01" db="EMBL/GenBank/DDBJ databases">
        <title>The genomes of 5 underutilized Papilionoideae crops provide insights into root nodulation and disease resistanc.</title>
        <authorList>
            <person name="Jiang F."/>
        </authorList>
    </citation>
    <scope>NUCLEOTIDE SEQUENCE [LARGE SCALE GENOMIC DNA]</scope>
    <source>
        <strain evidence="2">DUOXIRENSHENG_FW03</strain>
        <tissue evidence="2">Leaves</tissue>
    </source>
</reference>
<evidence type="ECO:0000256" key="1">
    <source>
        <dbReference type="SAM" id="Phobius"/>
    </source>
</evidence>
<sequence length="79" mass="9294">MLFLPALECGQLCVGNFRWCLVMKMVPITTYLLLLISSVFYIFWDAHTVIEEFTVQDRLNYPFSSFGYAINHHEYPLLL</sequence>
<feature type="transmembrane region" description="Helical" evidence="1">
    <location>
        <begin position="21"/>
        <end position="44"/>
    </location>
</feature>
<evidence type="ECO:0000313" key="3">
    <source>
        <dbReference type="Proteomes" id="UP001386955"/>
    </source>
</evidence>
<dbReference type="AlphaFoldDB" id="A0AAN9NZ50"/>
<dbReference type="EMBL" id="JAYMYS010000016">
    <property type="protein sequence ID" value="KAK7379762.1"/>
    <property type="molecule type" value="Genomic_DNA"/>
</dbReference>
<comment type="caution">
    <text evidence="2">The sequence shown here is derived from an EMBL/GenBank/DDBJ whole genome shotgun (WGS) entry which is preliminary data.</text>
</comment>
<evidence type="ECO:0000313" key="2">
    <source>
        <dbReference type="EMBL" id="KAK7379762.1"/>
    </source>
</evidence>
<proteinExistence type="predicted"/>
<dbReference type="Proteomes" id="UP001386955">
    <property type="component" value="Unassembled WGS sequence"/>
</dbReference>
<keyword evidence="3" id="KW-1185">Reference proteome</keyword>
<gene>
    <name evidence="2" type="ORF">VNO78_34280</name>
</gene>
<keyword evidence="1" id="KW-0812">Transmembrane</keyword>
<protein>
    <submittedName>
        <fullName evidence="2">Uncharacterized protein</fullName>
    </submittedName>
</protein>
<keyword evidence="1" id="KW-0472">Membrane</keyword>
<accession>A0AAN9NZ50</accession>